<dbReference type="Proteomes" id="UP001142810">
    <property type="component" value="Unassembled WGS sequence"/>
</dbReference>
<evidence type="ECO:0000313" key="2">
    <source>
        <dbReference type="EMBL" id="MCW8108542.1"/>
    </source>
</evidence>
<reference evidence="2" key="1">
    <citation type="submission" date="2022-11" db="EMBL/GenBank/DDBJ databases">
        <title>Alteromonas sp. nov., isolated from sea water of the Qingdao.</title>
        <authorList>
            <person name="Wang Q."/>
        </authorList>
    </citation>
    <scope>NUCLEOTIDE SEQUENCE</scope>
    <source>
        <strain evidence="2">ASW11-7</strain>
    </source>
</reference>
<evidence type="ECO:0000256" key="1">
    <source>
        <dbReference type="SAM" id="SignalP"/>
    </source>
</evidence>
<keyword evidence="3" id="KW-1185">Reference proteome</keyword>
<gene>
    <name evidence="2" type="ORF">OPS25_08540</name>
</gene>
<protein>
    <submittedName>
        <fullName evidence="2">Alpha/beta hydrolase-fold protein</fullName>
    </submittedName>
</protein>
<evidence type="ECO:0000313" key="3">
    <source>
        <dbReference type="Proteomes" id="UP001142810"/>
    </source>
</evidence>
<dbReference type="GO" id="GO:0016787">
    <property type="term" value="F:hydrolase activity"/>
    <property type="evidence" value="ECO:0007669"/>
    <property type="project" value="UniProtKB-KW"/>
</dbReference>
<dbReference type="InterPro" id="IPR029058">
    <property type="entry name" value="AB_hydrolase_fold"/>
</dbReference>
<keyword evidence="2" id="KW-0378">Hydrolase</keyword>
<dbReference type="PANTHER" id="PTHR48098:SF6">
    <property type="entry name" value="FERRI-BACILLIBACTIN ESTERASE BESA"/>
    <property type="match status" value="1"/>
</dbReference>
<dbReference type="InterPro" id="IPR000801">
    <property type="entry name" value="Esterase-like"/>
</dbReference>
<feature type="chain" id="PRO_5045406699" evidence="1">
    <location>
        <begin position="26"/>
        <end position="295"/>
    </location>
</feature>
<proteinExistence type="predicted"/>
<dbReference type="Gene3D" id="3.40.50.1820">
    <property type="entry name" value="alpha/beta hydrolase"/>
    <property type="match status" value="1"/>
</dbReference>
<dbReference type="Pfam" id="PF00756">
    <property type="entry name" value="Esterase"/>
    <property type="match status" value="1"/>
</dbReference>
<dbReference type="SUPFAM" id="SSF53474">
    <property type="entry name" value="alpha/beta-Hydrolases"/>
    <property type="match status" value="1"/>
</dbReference>
<dbReference type="PANTHER" id="PTHR48098">
    <property type="entry name" value="ENTEROCHELIN ESTERASE-RELATED"/>
    <property type="match status" value="1"/>
</dbReference>
<keyword evidence="1" id="KW-0732">Signal</keyword>
<organism evidence="2 3">
    <name type="scientific">Alteromonas aquimaris</name>
    <dbReference type="NCBI Taxonomy" id="2998417"/>
    <lineage>
        <taxon>Bacteria</taxon>
        <taxon>Pseudomonadati</taxon>
        <taxon>Pseudomonadota</taxon>
        <taxon>Gammaproteobacteria</taxon>
        <taxon>Alteromonadales</taxon>
        <taxon>Alteromonadaceae</taxon>
        <taxon>Alteromonas/Salinimonas group</taxon>
        <taxon>Alteromonas</taxon>
    </lineage>
</organism>
<accession>A0ABT3P6Z9</accession>
<name>A0ABT3P6Z9_9ALTE</name>
<sequence length="295" mass="32872">MNKSFLIIVLSILLFACQFSTPQKAPVKAAPTSAADSNPSTRSQNVIIETSSFYFPKGKGRKVWIYLPPGYESSTKRFPVLYMHDGQNVFDSATSYVGEWEVDETLNTLAGEGWQVPIVVAINHGNEERVNELSPWAHEKYPEVVGKAYAEFIINQVKPKIDAKYRTLPGASDTSIMGSSLGGLISHYMLVAYPDTFGKAAMFSPSFWFSQQAFTFAESNPVPSTHRLLFIAGSEEGEQMINDMNSMVNLHLAQQHPQSNLYSTAIAGGQHNETFWKQQFAFAVKWLGIVRQNND</sequence>
<comment type="caution">
    <text evidence="2">The sequence shown here is derived from an EMBL/GenBank/DDBJ whole genome shotgun (WGS) entry which is preliminary data.</text>
</comment>
<feature type="signal peptide" evidence="1">
    <location>
        <begin position="1"/>
        <end position="25"/>
    </location>
</feature>
<dbReference type="EMBL" id="JAPFRD010000010">
    <property type="protein sequence ID" value="MCW8108542.1"/>
    <property type="molecule type" value="Genomic_DNA"/>
</dbReference>
<dbReference type="InterPro" id="IPR050583">
    <property type="entry name" value="Mycobacterial_A85_antigen"/>
</dbReference>
<dbReference type="PROSITE" id="PS51257">
    <property type="entry name" value="PROKAR_LIPOPROTEIN"/>
    <property type="match status" value="1"/>
</dbReference>